<protein>
    <submittedName>
        <fullName evidence="2">Uncharacterized protein</fullName>
    </submittedName>
</protein>
<dbReference type="EMBL" id="SDOX01000101">
    <property type="protein sequence ID" value="TFJ82500.1"/>
    <property type="molecule type" value="Genomic_DNA"/>
</dbReference>
<feature type="region of interest" description="Disordered" evidence="1">
    <location>
        <begin position="88"/>
        <end position="148"/>
    </location>
</feature>
<reference evidence="2 3" key="1">
    <citation type="submission" date="2019-01" db="EMBL/GenBank/DDBJ databases">
        <title>Nuclear Genome Assembly of the Microalgal Biofuel strain Nannochloropsis salina CCMP1776.</title>
        <authorList>
            <person name="Hovde B."/>
        </authorList>
    </citation>
    <scope>NUCLEOTIDE SEQUENCE [LARGE SCALE GENOMIC DNA]</scope>
    <source>
        <strain evidence="2 3">CCMP1776</strain>
    </source>
</reference>
<proteinExistence type="predicted"/>
<evidence type="ECO:0000256" key="1">
    <source>
        <dbReference type="SAM" id="MobiDB-lite"/>
    </source>
</evidence>
<feature type="region of interest" description="Disordered" evidence="1">
    <location>
        <begin position="225"/>
        <end position="268"/>
    </location>
</feature>
<accession>A0A4D9CTK7</accession>
<dbReference type="AlphaFoldDB" id="A0A4D9CTK7"/>
<sequence length="268" mass="28437">MHLGTRSPVKEAMFGRRKKDNGVSKEKNDEDELLKQMMMDPVQILEDFGRDPSLMAELAALGGEEALEDTLFASLSVPATAPRKLALGVLSPSSPGFPAEGEGEETGTETNILASDALNTRKGDRASGGKGGEEGREEGGEDLDERLDEDGVLDADLQDELSNDLEMARLQDAVRESKAKAVALKKEGKISEAVCEFRHLKTLEAELSVRETLAQTSVLAQSIWRASGSAPQGDREQEGPGGGTAQSRSPGGSTVVPEGRCPPLPGPL</sequence>
<feature type="compositionally biased region" description="Acidic residues" evidence="1">
    <location>
        <begin position="139"/>
        <end position="148"/>
    </location>
</feature>
<name>A0A4D9CTK7_9STRA</name>
<organism evidence="2 3">
    <name type="scientific">Nannochloropsis salina CCMP1776</name>
    <dbReference type="NCBI Taxonomy" id="1027361"/>
    <lineage>
        <taxon>Eukaryota</taxon>
        <taxon>Sar</taxon>
        <taxon>Stramenopiles</taxon>
        <taxon>Ochrophyta</taxon>
        <taxon>Eustigmatophyceae</taxon>
        <taxon>Eustigmatales</taxon>
        <taxon>Monodopsidaceae</taxon>
        <taxon>Microchloropsis</taxon>
        <taxon>Microchloropsis salina</taxon>
    </lineage>
</organism>
<gene>
    <name evidence="2" type="ORF">NSK_006179</name>
</gene>
<feature type="compositionally biased region" description="Basic and acidic residues" evidence="1">
    <location>
        <begin position="119"/>
        <end position="138"/>
    </location>
</feature>
<evidence type="ECO:0000313" key="2">
    <source>
        <dbReference type="EMBL" id="TFJ82500.1"/>
    </source>
</evidence>
<evidence type="ECO:0000313" key="3">
    <source>
        <dbReference type="Proteomes" id="UP000355283"/>
    </source>
</evidence>
<dbReference type="Proteomes" id="UP000355283">
    <property type="component" value="Unassembled WGS sequence"/>
</dbReference>
<comment type="caution">
    <text evidence="2">The sequence shown here is derived from an EMBL/GenBank/DDBJ whole genome shotgun (WGS) entry which is preliminary data.</text>
</comment>
<feature type="region of interest" description="Disordered" evidence="1">
    <location>
        <begin position="1"/>
        <end position="31"/>
    </location>
</feature>
<keyword evidence="3" id="KW-1185">Reference proteome</keyword>